<evidence type="ECO:0000313" key="5">
    <source>
        <dbReference type="Proteomes" id="UP000499080"/>
    </source>
</evidence>
<evidence type="ECO:0000256" key="1">
    <source>
        <dbReference type="SAM" id="MobiDB-lite"/>
    </source>
</evidence>
<evidence type="ECO:0000256" key="2">
    <source>
        <dbReference type="SAM" id="SignalP"/>
    </source>
</evidence>
<evidence type="ECO:0000313" key="3">
    <source>
        <dbReference type="EMBL" id="GBN71162.1"/>
    </source>
</evidence>
<feature type="signal peptide" evidence="2">
    <location>
        <begin position="1"/>
        <end position="23"/>
    </location>
</feature>
<keyword evidence="2" id="KW-0732">Signal</keyword>
<sequence length="170" mass="19129">MDILNARVPVFVTFVFQISVCESYQPPENREEDPTAEEPHREHQQIPPPLNVHHGGEDVLQVALAALGNVLASNVHCTILQDHPLPLPPVQNAGVAESGRQVFPLLGIPVKAHVARDGGTFRESSIRTQDAVLGWRRRIVFNVQFVVLAWQQLPYHTVFRVSHTFHFGRR</sequence>
<accession>A0A4Y2R680</accession>
<keyword evidence="5" id="KW-1185">Reference proteome</keyword>
<feature type="chain" id="PRO_5036129201" description="Secreted protein" evidence="2">
    <location>
        <begin position="24"/>
        <end position="170"/>
    </location>
</feature>
<evidence type="ECO:0008006" key="6">
    <source>
        <dbReference type="Google" id="ProtNLM"/>
    </source>
</evidence>
<organism evidence="4 5">
    <name type="scientific">Araneus ventricosus</name>
    <name type="common">Orbweaver spider</name>
    <name type="synonym">Epeira ventricosa</name>
    <dbReference type="NCBI Taxonomy" id="182803"/>
    <lineage>
        <taxon>Eukaryota</taxon>
        <taxon>Metazoa</taxon>
        <taxon>Ecdysozoa</taxon>
        <taxon>Arthropoda</taxon>
        <taxon>Chelicerata</taxon>
        <taxon>Arachnida</taxon>
        <taxon>Araneae</taxon>
        <taxon>Araneomorphae</taxon>
        <taxon>Entelegynae</taxon>
        <taxon>Araneoidea</taxon>
        <taxon>Araneidae</taxon>
        <taxon>Araneus</taxon>
    </lineage>
</organism>
<dbReference type="EMBL" id="BGPR01015929">
    <property type="protein sequence ID" value="GBN71162.1"/>
    <property type="molecule type" value="Genomic_DNA"/>
</dbReference>
<protein>
    <recommendedName>
        <fullName evidence="6">Secreted protein</fullName>
    </recommendedName>
</protein>
<reference evidence="4 5" key="1">
    <citation type="journal article" date="2019" name="Sci. Rep.">
        <title>Orb-weaving spider Araneus ventricosus genome elucidates the spidroin gene catalogue.</title>
        <authorList>
            <person name="Kono N."/>
            <person name="Nakamura H."/>
            <person name="Ohtoshi R."/>
            <person name="Moran D.A.P."/>
            <person name="Shinohara A."/>
            <person name="Yoshida Y."/>
            <person name="Fujiwara M."/>
            <person name="Mori M."/>
            <person name="Tomita M."/>
            <person name="Arakawa K."/>
        </authorList>
    </citation>
    <scope>NUCLEOTIDE SEQUENCE [LARGE SCALE GENOMIC DNA]</scope>
</reference>
<feature type="compositionally biased region" description="Basic and acidic residues" evidence="1">
    <location>
        <begin position="28"/>
        <end position="44"/>
    </location>
</feature>
<dbReference type="AlphaFoldDB" id="A0A4Y2R680"/>
<evidence type="ECO:0000313" key="4">
    <source>
        <dbReference type="EMBL" id="GBN71218.1"/>
    </source>
</evidence>
<comment type="caution">
    <text evidence="4">The sequence shown here is derived from an EMBL/GenBank/DDBJ whole genome shotgun (WGS) entry which is preliminary data.</text>
</comment>
<feature type="region of interest" description="Disordered" evidence="1">
    <location>
        <begin position="25"/>
        <end position="49"/>
    </location>
</feature>
<dbReference type="EMBL" id="BGPR01015937">
    <property type="protein sequence ID" value="GBN71218.1"/>
    <property type="molecule type" value="Genomic_DNA"/>
</dbReference>
<dbReference type="Proteomes" id="UP000499080">
    <property type="component" value="Unassembled WGS sequence"/>
</dbReference>
<gene>
    <name evidence="4" type="ORF">AVEN_156200_1</name>
    <name evidence="3" type="ORF">AVEN_260702_1</name>
</gene>
<proteinExistence type="predicted"/>
<name>A0A4Y2R680_ARAVE</name>